<reference evidence="3" key="1">
    <citation type="journal article" date="2023" name="Commun. Biol.">
        <title>Genome analysis of Parmales, the sister group of diatoms, reveals the evolutionary specialization of diatoms from phago-mixotrophs to photoautotrophs.</title>
        <authorList>
            <person name="Ban H."/>
            <person name="Sato S."/>
            <person name="Yoshikawa S."/>
            <person name="Yamada K."/>
            <person name="Nakamura Y."/>
            <person name="Ichinomiya M."/>
            <person name="Sato N."/>
            <person name="Blanc-Mathieu R."/>
            <person name="Endo H."/>
            <person name="Kuwata A."/>
            <person name="Ogata H."/>
        </authorList>
    </citation>
    <scope>NUCLEOTIDE SEQUENCE [LARGE SCALE GENOMIC DNA]</scope>
    <source>
        <strain evidence="3">NIES 3699</strain>
    </source>
</reference>
<evidence type="ECO:0000256" key="1">
    <source>
        <dbReference type="SAM" id="SignalP"/>
    </source>
</evidence>
<dbReference type="InterPro" id="IPR013320">
    <property type="entry name" value="ConA-like_dom_sf"/>
</dbReference>
<name>A0A9W7CHE6_9STRA</name>
<accession>A0A9W7CHE6</accession>
<keyword evidence="3" id="KW-1185">Reference proteome</keyword>
<evidence type="ECO:0000313" key="2">
    <source>
        <dbReference type="EMBL" id="GMI08277.1"/>
    </source>
</evidence>
<proteinExistence type="predicted"/>
<dbReference type="EMBL" id="BRXX01000379">
    <property type="protein sequence ID" value="GMI08277.1"/>
    <property type="molecule type" value="Genomic_DNA"/>
</dbReference>
<dbReference type="AlphaFoldDB" id="A0A9W7CHE6"/>
<evidence type="ECO:0000313" key="3">
    <source>
        <dbReference type="Proteomes" id="UP001165160"/>
    </source>
</evidence>
<comment type="caution">
    <text evidence="2">The sequence shown here is derived from an EMBL/GenBank/DDBJ whole genome shotgun (WGS) entry which is preliminary data.</text>
</comment>
<organism evidence="2 3">
    <name type="scientific">Triparma verrucosa</name>
    <dbReference type="NCBI Taxonomy" id="1606542"/>
    <lineage>
        <taxon>Eukaryota</taxon>
        <taxon>Sar</taxon>
        <taxon>Stramenopiles</taxon>
        <taxon>Ochrophyta</taxon>
        <taxon>Bolidophyceae</taxon>
        <taxon>Parmales</taxon>
        <taxon>Triparmaceae</taxon>
        <taxon>Triparma</taxon>
    </lineage>
</organism>
<feature type="signal peptide" evidence="1">
    <location>
        <begin position="1"/>
        <end position="20"/>
    </location>
</feature>
<sequence>MKFHVSSLLLVLAGLTTIHAAPNPSKVFDFRGCTTGSPVTESVHETLLASPINGPTCGADGLSLDGNDDYADIDDFEFGGTTSFEVYVKYDSFNNYSKVFKFGGSSDNVALENLAATSTISW</sequence>
<gene>
    <name evidence="2" type="ORF">TrVE_jg10467</name>
</gene>
<dbReference type="SUPFAM" id="SSF49899">
    <property type="entry name" value="Concanavalin A-like lectins/glucanases"/>
    <property type="match status" value="1"/>
</dbReference>
<keyword evidence="1" id="KW-0732">Signal</keyword>
<dbReference type="Proteomes" id="UP001165160">
    <property type="component" value="Unassembled WGS sequence"/>
</dbReference>
<feature type="chain" id="PRO_5040938422" evidence="1">
    <location>
        <begin position="21"/>
        <end position="122"/>
    </location>
</feature>
<protein>
    <submittedName>
        <fullName evidence="2">Uncharacterized protein</fullName>
    </submittedName>
</protein>